<dbReference type="EMBL" id="JAINDJ010000006">
    <property type="protein sequence ID" value="KAG9443743.1"/>
    <property type="molecule type" value="Genomic_DNA"/>
</dbReference>
<evidence type="ECO:0000313" key="2">
    <source>
        <dbReference type="Proteomes" id="UP000825729"/>
    </source>
</evidence>
<gene>
    <name evidence="1" type="ORF">H6P81_015083</name>
</gene>
<reference evidence="1 2" key="1">
    <citation type="submission" date="2021-07" db="EMBL/GenBank/DDBJ databases">
        <title>The Aristolochia fimbriata genome: insights into angiosperm evolution, floral development and chemical biosynthesis.</title>
        <authorList>
            <person name="Jiao Y."/>
        </authorList>
    </citation>
    <scope>NUCLEOTIDE SEQUENCE [LARGE SCALE GENOMIC DNA]</scope>
    <source>
        <strain evidence="1">IBCAS-2021</strain>
        <tissue evidence="1">Leaf</tissue>
    </source>
</reference>
<organism evidence="1 2">
    <name type="scientific">Aristolochia fimbriata</name>
    <name type="common">White veined hardy Dutchman's pipe vine</name>
    <dbReference type="NCBI Taxonomy" id="158543"/>
    <lineage>
        <taxon>Eukaryota</taxon>
        <taxon>Viridiplantae</taxon>
        <taxon>Streptophyta</taxon>
        <taxon>Embryophyta</taxon>
        <taxon>Tracheophyta</taxon>
        <taxon>Spermatophyta</taxon>
        <taxon>Magnoliopsida</taxon>
        <taxon>Magnoliidae</taxon>
        <taxon>Piperales</taxon>
        <taxon>Aristolochiaceae</taxon>
        <taxon>Aristolochia</taxon>
    </lineage>
</organism>
<accession>A0AAV7E557</accession>
<comment type="caution">
    <text evidence="1">The sequence shown here is derived from an EMBL/GenBank/DDBJ whole genome shotgun (WGS) entry which is preliminary data.</text>
</comment>
<proteinExistence type="predicted"/>
<keyword evidence="2" id="KW-1185">Reference proteome</keyword>
<protein>
    <submittedName>
        <fullName evidence="1">Uncharacterized protein</fullName>
    </submittedName>
</protein>
<name>A0AAV7E557_ARIFI</name>
<dbReference type="Proteomes" id="UP000825729">
    <property type="component" value="Unassembled WGS sequence"/>
</dbReference>
<sequence>MKWKEGQGRDTVTLKDGETVKSRKKGRYIIRVLHQVGNERPESHVVAVQMSEVGPIKCQGKSSGQVWRGSKAGIPDNFAWNPEPGFRKGISKGVDRCRGFKSQLLAASLRSFPTQSRIYPL</sequence>
<dbReference type="AlphaFoldDB" id="A0AAV7E557"/>
<evidence type="ECO:0000313" key="1">
    <source>
        <dbReference type="EMBL" id="KAG9443743.1"/>
    </source>
</evidence>